<accession>A0AA37SU39</accession>
<dbReference type="Proteomes" id="UP001156666">
    <property type="component" value="Unassembled WGS sequence"/>
</dbReference>
<reference evidence="7" key="1">
    <citation type="journal article" date="2014" name="Int. J. Syst. Evol. Microbiol.">
        <title>Complete genome sequence of Corynebacterium casei LMG S-19264T (=DSM 44701T), isolated from a smear-ripened cheese.</title>
        <authorList>
            <consortium name="US DOE Joint Genome Institute (JGI-PGF)"/>
            <person name="Walter F."/>
            <person name="Albersmeier A."/>
            <person name="Kalinowski J."/>
            <person name="Ruckert C."/>
        </authorList>
    </citation>
    <scope>NUCLEOTIDE SEQUENCE</scope>
    <source>
        <strain evidence="7">NBRC 108769</strain>
    </source>
</reference>
<feature type="transmembrane region" description="Helical" evidence="5">
    <location>
        <begin position="286"/>
        <end position="303"/>
    </location>
</feature>
<evidence type="ECO:0000256" key="2">
    <source>
        <dbReference type="ARBA" id="ARBA00022692"/>
    </source>
</evidence>
<feature type="transmembrane region" description="Helical" evidence="5">
    <location>
        <begin position="227"/>
        <end position="250"/>
    </location>
</feature>
<protein>
    <submittedName>
        <fullName evidence="7">Sodium:calcium antiporter</fullName>
    </submittedName>
</protein>
<feature type="transmembrane region" description="Helical" evidence="5">
    <location>
        <begin position="198"/>
        <end position="220"/>
    </location>
</feature>
<dbReference type="Gene3D" id="1.20.1420.30">
    <property type="entry name" value="NCX, central ion-binding region"/>
    <property type="match status" value="1"/>
</dbReference>
<dbReference type="AlphaFoldDB" id="A0AA37SU39"/>
<dbReference type="PANTHER" id="PTHR10846">
    <property type="entry name" value="SODIUM/POTASSIUM/CALCIUM EXCHANGER"/>
    <property type="match status" value="1"/>
</dbReference>
<feature type="transmembrane region" description="Helical" evidence="5">
    <location>
        <begin position="262"/>
        <end position="279"/>
    </location>
</feature>
<dbReference type="GO" id="GO:0005262">
    <property type="term" value="F:calcium channel activity"/>
    <property type="evidence" value="ECO:0007669"/>
    <property type="project" value="TreeGrafter"/>
</dbReference>
<dbReference type="PANTHER" id="PTHR10846:SF8">
    <property type="entry name" value="INNER MEMBRANE PROTEIN YRBG"/>
    <property type="match status" value="1"/>
</dbReference>
<evidence type="ECO:0000256" key="4">
    <source>
        <dbReference type="ARBA" id="ARBA00023136"/>
    </source>
</evidence>
<organism evidence="7 8">
    <name type="scientific">Portibacter lacus</name>
    <dbReference type="NCBI Taxonomy" id="1099794"/>
    <lineage>
        <taxon>Bacteria</taxon>
        <taxon>Pseudomonadati</taxon>
        <taxon>Bacteroidota</taxon>
        <taxon>Saprospiria</taxon>
        <taxon>Saprospirales</taxon>
        <taxon>Haliscomenobacteraceae</taxon>
        <taxon>Portibacter</taxon>
    </lineage>
</organism>
<feature type="transmembrane region" description="Helical" evidence="5">
    <location>
        <begin position="70"/>
        <end position="94"/>
    </location>
</feature>
<name>A0AA37SU39_9BACT</name>
<dbReference type="GO" id="GO:0005886">
    <property type="term" value="C:plasma membrane"/>
    <property type="evidence" value="ECO:0007669"/>
    <property type="project" value="TreeGrafter"/>
</dbReference>
<sequence length="307" mass="32964">MDLFINILIFAVSLGVLLKASDFFVESAERIGLSLGISPFIIGVTIVAFGTSLPELATSIAAVFSGSSEIVIGNVIGSNVTNILLVLGITAIVAKRIVMDFDIMDIEMPLLVASAFFLYFVLSDNQVTIYESILFLVALVVFLMNSFGQTKESNDKPAFAIRDLLILIAAGVAVYLGANYTIFAIDKIATQLGVNQDFIALSVLALGTSLPEVVVSIAAARKGKPGIAVGNVLGSNIFNTYAVVGIPSLFGNLVIPESTNNFSLPFMVGVTILFAIACISKRINRWEGVMLVIFYIYFIFELAKDMF</sequence>
<dbReference type="GO" id="GO:0006874">
    <property type="term" value="P:intracellular calcium ion homeostasis"/>
    <property type="evidence" value="ECO:0007669"/>
    <property type="project" value="TreeGrafter"/>
</dbReference>
<dbReference type="GO" id="GO:0008273">
    <property type="term" value="F:calcium, potassium:sodium antiporter activity"/>
    <property type="evidence" value="ECO:0007669"/>
    <property type="project" value="TreeGrafter"/>
</dbReference>
<evidence type="ECO:0000256" key="1">
    <source>
        <dbReference type="ARBA" id="ARBA00004141"/>
    </source>
</evidence>
<dbReference type="InterPro" id="IPR044880">
    <property type="entry name" value="NCX_ion-bd_dom_sf"/>
</dbReference>
<evidence type="ECO:0000256" key="3">
    <source>
        <dbReference type="ARBA" id="ARBA00022989"/>
    </source>
</evidence>
<keyword evidence="8" id="KW-1185">Reference proteome</keyword>
<evidence type="ECO:0000256" key="5">
    <source>
        <dbReference type="SAM" id="Phobius"/>
    </source>
</evidence>
<feature type="transmembrane region" description="Helical" evidence="5">
    <location>
        <begin position="6"/>
        <end position="25"/>
    </location>
</feature>
<gene>
    <name evidence="7" type="primary">yrbG</name>
    <name evidence="7" type="ORF">GCM10007940_43450</name>
</gene>
<feature type="transmembrane region" description="Helical" evidence="5">
    <location>
        <begin position="128"/>
        <end position="147"/>
    </location>
</feature>
<feature type="domain" description="Sodium/calcium exchanger membrane region" evidence="6">
    <location>
        <begin position="164"/>
        <end position="300"/>
    </location>
</feature>
<comment type="caution">
    <text evidence="7">The sequence shown here is derived from an EMBL/GenBank/DDBJ whole genome shotgun (WGS) entry which is preliminary data.</text>
</comment>
<keyword evidence="4 5" id="KW-0472">Membrane</keyword>
<dbReference type="InterPro" id="IPR004837">
    <property type="entry name" value="NaCa_Exmemb"/>
</dbReference>
<evidence type="ECO:0000313" key="8">
    <source>
        <dbReference type="Proteomes" id="UP001156666"/>
    </source>
</evidence>
<keyword evidence="2 5" id="KW-0812">Transmembrane</keyword>
<feature type="domain" description="Sodium/calcium exchanger membrane region" evidence="6">
    <location>
        <begin position="7"/>
        <end position="146"/>
    </location>
</feature>
<comment type="subcellular location">
    <subcellularLocation>
        <location evidence="1">Membrane</location>
        <topology evidence="1">Multi-pass membrane protein</topology>
    </subcellularLocation>
</comment>
<keyword evidence="3 5" id="KW-1133">Transmembrane helix</keyword>
<feature type="transmembrane region" description="Helical" evidence="5">
    <location>
        <begin position="159"/>
        <end position="178"/>
    </location>
</feature>
<dbReference type="RefSeq" id="WP_235295516.1">
    <property type="nucleotide sequence ID" value="NZ_BSOH01000034.1"/>
</dbReference>
<dbReference type="Pfam" id="PF01699">
    <property type="entry name" value="Na_Ca_ex"/>
    <property type="match status" value="2"/>
</dbReference>
<dbReference type="NCBIfam" id="TIGR00367">
    <property type="entry name" value="calcium/sodium antiporter"/>
    <property type="match status" value="1"/>
</dbReference>
<dbReference type="EMBL" id="BSOH01000034">
    <property type="protein sequence ID" value="GLR19729.1"/>
    <property type="molecule type" value="Genomic_DNA"/>
</dbReference>
<reference evidence="7" key="2">
    <citation type="submission" date="2023-01" db="EMBL/GenBank/DDBJ databases">
        <title>Draft genome sequence of Portibacter lacus strain NBRC 108769.</title>
        <authorList>
            <person name="Sun Q."/>
            <person name="Mori K."/>
        </authorList>
    </citation>
    <scope>NUCLEOTIDE SEQUENCE</scope>
    <source>
        <strain evidence="7">NBRC 108769</strain>
    </source>
</reference>
<evidence type="ECO:0000313" key="7">
    <source>
        <dbReference type="EMBL" id="GLR19729.1"/>
    </source>
</evidence>
<dbReference type="InterPro" id="IPR004481">
    <property type="entry name" value="K/Na/Ca-exchanger"/>
</dbReference>
<proteinExistence type="predicted"/>
<feature type="transmembrane region" description="Helical" evidence="5">
    <location>
        <begin position="32"/>
        <end position="50"/>
    </location>
</feature>
<evidence type="ECO:0000259" key="6">
    <source>
        <dbReference type="Pfam" id="PF01699"/>
    </source>
</evidence>